<reference evidence="1" key="1">
    <citation type="submission" date="2020-04" db="EMBL/GenBank/DDBJ databases">
        <authorList>
            <person name="Chiriac C."/>
            <person name="Salcher M."/>
            <person name="Ghai R."/>
            <person name="Kavagutti S V."/>
        </authorList>
    </citation>
    <scope>NUCLEOTIDE SEQUENCE</scope>
</reference>
<proteinExistence type="predicted"/>
<accession>A0A6J5N1M8</accession>
<sequence length="98" mass="10999">MANSEKIRLGNGKKKNESWLKASICISDAMQHAFEYDGKKYIKVDINVYAEPNKYGKDVAVTLDTYKPDQNKSVDVQTKKASNTLVQDAEIIDGDLPF</sequence>
<dbReference type="EMBL" id="LR796575">
    <property type="protein sequence ID" value="CAB4152572.1"/>
    <property type="molecule type" value="Genomic_DNA"/>
</dbReference>
<evidence type="ECO:0000313" key="1">
    <source>
        <dbReference type="EMBL" id="CAB4152572.1"/>
    </source>
</evidence>
<name>A0A6J5N1M8_9CAUD</name>
<gene>
    <name evidence="1" type="ORF">UFOVP617_22</name>
</gene>
<protein>
    <submittedName>
        <fullName evidence="1">Uncharacterized protein</fullName>
    </submittedName>
</protein>
<organism evidence="1">
    <name type="scientific">uncultured Caudovirales phage</name>
    <dbReference type="NCBI Taxonomy" id="2100421"/>
    <lineage>
        <taxon>Viruses</taxon>
        <taxon>Duplodnaviria</taxon>
        <taxon>Heunggongvirae</taxon>
        <taxon>Uroviricota</taxon>
        <taxon>Caudoviricetes</taxon>
        <taxon>Peduoviridae</taxon>
        <taxon>Maltschvirus</taxon>
        <taxon>Maltschvirus maltsch</taxon>
    </lineage>
</organism>